<dbReference type="EMBL" id="SOBT01000011">
    <property type="protein sequence ID" value="TDU25620.1"/>
    <property type="molecule type" value="Genomic_DNA"/>
</dbReference>
<dbReference type="Gene3D" id="1.10.1740.10">
    <property type="match status" value="1"/>
</dbReference>
<keyword evidence="2" id="KW-0805">Transcription regulation</keyword>
<dbReference type="GO" id="GO:0003677">
    <property type="term" value="F:DNA binding"/>
    <property type="evidence" value="ECO:0007669"/>
    <property type="project" value="InterPro"/>
</dbReference>
<dbReference type="Pfam" id="PF08281">
    <property type="entry name" value="Sigma70_r4_2"/>
    <property type="match status" value="1"/>
</dbReference>
<proteinExistence type="inferred from homology"/>
<dbReference type="AlphaFoldDB" id="A0A4R7NYL0"/>
<evidence type="ECO:0000313" key="8">
    <source>
        <dbReference type="Proteomes" id="UP000295341"/>
    </source>
</evidence>
<comment type="caution">
    <text evidence="7">The sequence shown here is derived from an EMBL/GenBank/DDBJ whole genome shotgun (WGS) entry which is preliminary data.</text>
</comment>
<dbReference type="RefSeq" id="WP_133883229.1">
    <property type="nucleotide sequence ID" value="NZ_MWIN01000008.1"/>
</dbReference>
<dbReference type="NCBIfam" id="TIGR02937">
    <property type="entry name" value="sigma70-ECF"/>
    <property type="match status" value="1"/>
</dbReference>
<dbReference type="InterPro" id="IPR014284">
    <property type="entry name" value="RNA_pol_sigma-70_dom"/>
</dbReference>
<evidence type="ECO:0000256" key="1">
    <source>
        <dbReference type="ARBA" id="ARBA00010641"/>
    </source>
</evidence>
<evidence type="ECO:0000256" key="2">
    <source>
        <dbReference type="ARBA" id="ARBA00023015"/>
    </source>
</evidence>
<dbReference type="InterPro" id="IPR007627">
    <property type="entry name" value="RNA_pol_sigma70_r2"/>
</dbReference>
<name>A0A4R7NYL0_9GAMM</name>
<reference evidence="7 8" key="1">
    <citation type="submission" date="2019-03" db="EMBL/GenBank/DDBJ databases">
        <title>Genomic Encyclopedia of Type Strains, Phase IV (KMG-IV): sequencing the most valuable type-strain genomes for metagenomic binning, comparative biology and taxonomic classification.</title>
        <authorList>
            <person name="Goeker M."/>
        </authorList>
    </citation>
    <scope>NUCLEOTIDE SEQUENCE [LARGE SCALE GENOMIC DNA]</scope>
    <source>
        <strain evidence="7 8">DSM 26377</strain>
    </source>
</reference>
<keyword evidence="4" id="KW-0804">Transcription</keyword>
<dbReference type="InterPro" id="IPR039425">
    <property type="entry name" value="RNA_pol_sigma-70-like"/>
</dbReference>
<dbReference type="CDD" id="cd06171">
    <property type="entry name" value="Sigma70_r4"/>
    <property type="match status" value="1"/>
</dbReference>
<dbReference type="PANTHER" id="PTHR43133">
    <property type="entry name" value="RNA POLYMERASE ECF-TYPE SIGMA FACTO"/>
    <property type="match status" value="1"/>
</dbReference>
<feature type="domain" description="RNA polymerase sigma factor 70 region 4 type 2" evidence="6">
    <location>
        <begin position="109"/>
        <end position="159"/>
    </location>
</feature>
<protein>
    <submittedName>
        <fullName evidence="7">RNA polymerase sigma-70 factor (ECF subfamily)</fullName>
    </submittedName>
</protein>
<dbReference type="InterPro" id="IPR013324">
    <property type="entry name" value="RNA_pol_sigma_r3/r4-like"/>
</dbReference>
<gene>
    <name evidence="7" type="ORF">DFR24_4063</name>
</gene>
<dbReference type="GO" id="GO:0016987">
    <property type="term" value="F:sigma factor activity"/>
    <property type="evidence" value="ECO:0007669"/>
    <property type="project" value="UniProtKB-KW"/>
</dbReference>
<keyword evidence="8" id="KW-1185">Reference proteome</keyword>
<keyword evidence="3" id="KW-0731">Sigma factor</keyword>
<dbReference type="Proteomes" id="UP000295341">
    <property type="component" value="Unassembled WGS sequence"/>
</dbReference>
<accession>A0A4R7NYL0</accession>
<evidence type="ECO:0000256" key="3">
    <source>
        <dbReference type="ARBA" id="ARBA00023082"/>
    </source>
</evidence>
<evidence type="ECO:0000259" key="5">
    <source>
        <dbReference type="Pfam" id="PF04542"/>
    </source>
</evidence>
<dbReference type="Gene3D" id="1.10.10.10">
    <property type="entry name" value="Winged helix-like DNA-binding domain superfamily/Winged helix DNA-binding domain"/>
    <property type="match status" value="1"/>
</dbReference>
<sequence length="170" mass="19100">MSVVEQELHYQIHTLYADHHGWLRTWLKGRLGCPEQAADIAHDTYLRVLKLEQLPSSEPRGYLSRIAKGLAIDAWRRRQIEAAYIELIASSDVEVPSEEQRALIVEALVELDRILDALPPKVKRAFLLRKLEGLRYAEIAAQLGVTSSSVEKYVATAVLCCAQAQIVPEA</sequence>
<dbReference type="InterPro" id="IPR013249">
    <property type="entry name" value="RNA_pol_sigma70_r4_t2"/>
</dbReference>
<feature type="domain" description="RNA polymerase sigma-70 region 2" evidence="5">
    <location>
        <begin position="15"/>
        <end position="79"/>
    </location>
</feature>
<dbReference type="InterPro" id="IPR036388">
    <property type="entry name" value="WH-like_DNA-bd_sf"/>
</dbReference>
<dbReference type="InterPro" id="IPR013325">
    <property type="entry name" value="RNA_pol_sigma_r2"/>
</dbReference>
<dbReference type="PANTHER" id="PTHR43133:SF63">
    <property type="entry name" value="RNA POLYMERASE SIGMA FACTOR FECI-RELATED"/>
    <property type="match status" value="1"/>
</dbReference>
<dbReference type="OrthoDB" id="9797134at2"/>
<dbReference type="Pfam" id="PF04542">
    <property type="entry name" value="Sigma70_r2"/>
    <property type="match status" value="1"/>
</dbReference>
<evidence type="ECO:0000256" key="4">
    <source>
        <dbReference type="ARBA" id="ARBA00023163"/>
    </source>
</evidence>
<evidence type="ECO:0000313" key="7">
    <source>
        <dbReference type="EMBL" id="TDU25620.1"/>
    </source>
</evidence>
<dbReference type="SUPFAM" id="SSF88946">
    <property type="entry name" value="Sigma2 domain of RNA polymerase sigma factors"/>
    <property type="match status" value="1"/>
</dbReference>
<evidence type="ECO:0000259" key="6">
    <source>
        <dbReference type="Pfam" id="PF08281"/>
    </source>
</evidence>
<comment type="similarity">
    <text evidence="1">Belongs to the sigma-70 factor family. ECF subfamily.</text>
</comment>
<organism evidence="7 8">
    <name type="scientific">Panacagrimonas perspica</name>
    <dbReference type="NCBI Taxonomy" id="381431"/>
    <lineage>
        <taxon>Bacteria</taxon>
        <taxon>Pseudomonadati</taxon>
        <taxon>Pseudomonadota</taxon>
        <taxon>Gammaproteobacteria</taxon>
        <taxon>Nevskiales</taxon>
        <taxon>Nevskiaceae</taxon>
        <taxon>Panacagrimonas</taxon>
    </lineage>
</organism>
<dbReference type="SUPFAM" id="SSF88659">
    <property type="entry name" value="Sigma3 and sigma4 domains of RNA polymerase sigma factors"/>
    <property type="match status" value="1"/>
</dbReference>
<dbReference type="GO" id="GO:0006352">
    <property type="term" value="P:DNA-templated transcription initiation"/>
    <property type="evidence" value="ECO:0007669"/>
    <property type="project" value="InterPro"/>
</dbReference>